<protein>
    <submittedName>
        <fullName evidence="1">Uncharacterized protein</fullName>
    </submittedName>
</protein>
<evidence type="ECO:0000313" key="2">
    <source>
        <dbReference type="Proteomes" id="UP001476798"/>
    </source>
</evidence>
<organism evidence="1 2">
    <name type="scientific">Goodea atripinnis</name>
    <dbReference type="NCBI Taxonomy" id="208336"/>
    <lineage>
        <taxon>Eukaryota</taxon>
        <taxon>Metazoa</taxon>
        <taxon>Chordata</taxon>
        <taxon>Craniata</taxon>
        <taxon>Vertebrata</taxon>
        <taxon>Euteleostomi</taxon>
        <taxon>Actinopterygii</taxon>
        <taxon>Neopterygii</taxon>
        <taxon>Teleostei</taxon>
        <taxon>Neoteleostei</taxon>
        <taxon>Acanthomorphata</taxon>
        <taxon>Ovalentaria</taxon>
        <taxon>Atherinomorphae</taxon>
        <taxon>Cyprinodontiformes</taxon>
        <taxon>Goodeidae</taxon>
        <taxon>Goodea</taxon>
    </lineage>
</organism>
<accession>A0ABV0Q1C6</accession>
<sequence length="101" mass="11720">LPQSSFSWLKELQSDSRAAIDAKKAQWKRELDEQVALKQQLSTTSRLQILYQIHARTLAGLLQIIQITSSHKKYGWRIRRECVICRPQTATCSHQVQSKTR</sequence>
<keyword evidence="2" id="KW-1185">Reference proteome</keyword>
<reference evidence="1 2" key="1">
    <citation type="submission" date="2021-06" db="EMBL/GenBank/DDBJ databases">
        <authorList>
            <person name="Palmer J.M."/>
        </authorList>
    </citation>
    <scope>NUCLEOTIDE SEQUENCE [LARGE SCALE GENOMIC DNA]</scope>
    <source>
        <strain evidence="1 2">GA_2019</strain>
        <tissue evidence="1">Muscle</tissue>
    </source>
</reference>
<gene>
    <name evidence="1" type="ORF">GOODEAATRI_026690</name>
</gene>
<feature type="non-terminal residue" evidence="1">
    <location>
        <position position="1"/>
    </location>
</feature>
<proteinExistence type="predicted"/>
<comment type="caution">
    <text evidence="1">The sequence shown here is derived from an EMBL/GenBank/DDBJ whole genome shotgun (WGS) entry which is preliminary data.</text>
</comment>
<feature type="non-terminal residue" evidence="1">
    <location>
        <position position="101"/>
    </location>
</feature>
<dbReference type="Proteomes" id="UP001476798">
    <property type="component" value="Unassembled WGS sequence"/>
</dbReference>
<name>A0ABV0Q1C6_9TELE</name>
<evidence type="ECO:0000313" key="1">
    <source>
        <dbReference type="EMBL" id="MEQ2189580.1"/>
    </source>
</evidence>
<dbReference type="EMBL" id="JAHRIO010093310">
    <property type="protein sequence ID" value="MEQ2189580.1"/>
    <property type="molecule type" value="Genomic_DNA"/>
</dbReference>